<sequence length="389" mass="45004">GGGEGPEEDTGCRGTSPQPLSTSFRCSAVWHKIYMSEFGSQTWKPKSLAGDAAQKVDPVEGDVEDRSPGHWKKMYFRTLAGQEVNKWRRELRHDNSPYTGLPRQTERVLRNLNVSWELTVCDCYGRKITMEQSRAYFFESSVIVRWSGASFLKFHHIRNIQLYGVRKETLKSPKARTPGWRSLIIKQDNMIPVRYICTDKLVKLRHLPPCFLIGTWRGSNSIAFIMVSLHFHKLVEKSLLGSPVWLWCKYLKFVVLLRSVQVRSGLVELRVINRTNLSEHRPLSGNIKMPWKSGTVEGAVENCCIVSLTLLDEFQKPFWCVSSPISIMMAKRQQSFDYSGEHFVMDFKDSDGQVKMKLVWFKEQKQFFLISLTVYISIFKVNKHFSRAY</sequence>
<dbReference type="PANTHER" id="PTHR46731:SF1">
    <property type="entry name" value="F-BOX ONLY PROTEIN 15"/>
    <property type="match status" value="1"/>
</dbReference>
<dbReference type="GeneTree" id="ENSGT00390000017498"/>
<dbReference type="GO" id="GO:0019005">
    <property type="term" value="C:SCF ubiquitin ligase complex"/>
    <property type="evidence" value="ECO:0007669"/>
    <property type="project" value="TreeGrafter"/>
</dbReference>
<gene>
    <name evidence="2" type="primary">LOC116047927</name>
</gene>
<accession>A0A8D0CYU5</accession>
<dbReference type="Ensembl" id="ENSSLUT00000021872.1">
    <property type="protein sequence ID" value="ENSSLUP00000021201.1"/>
    <property type="gene ID" value="ENSSLUG00000009788.1"/>
</dbReference>
<keyword evidence="3" id="KW-1185">Reference proteome</keyword>
<dbReference type="Proteomes" id="UP000694568">
    <property type="component" value="Unplaced"/>
</dbReference>
<proteinExistence type="predicted"/>
<reference evidence="2" key="1">
    <citation type="submission" date="2025-08" db="UniProtKB">
        <authorList>
            <consortium name="Ensembl"/>
        </authorList>
    </citation>
    <scope>IDENTIFICATION</scope>
</reference>
<evidence type="ECO:0000256" key="1">
    <source>
        <dbReference type="SAM" id="MobiDB-lite"/>
    </source>
</evidence>
<organism evidence="2 3">
    <name type="scientific">Sander lucioperca</name>
    <name type="common">Pike-perch</name>
    <name type="synonym">Perca lucioperca</name>
    <dbReference type="NCBI Taxonomy" id="283035"/>
    <lineage>
        <taxon>Eukaryota</taxon>
        <taxon>Metazoa</taxon>
        <taxon>Chordata</taxon>
        <taxon>Craniata</taxon>
        <taxon>Vertebrata</taxon>
        <taxon>Euteleostomi</taxon>
        <taxon>Actinopterygii</taxon>
        <taxon>Neopterygii</taxon>
        <taxon>Teleostei</taxon>
        <taxon>Neoteleostei</taxon>
        <taxon>Acanthomorphata</taxon>
        <taxon>Eupercaria</taxon>
        <taxon>Perciformes</taxon>
        <taxon>Percoidei</taxon>
        <taxon>Percidae</taxon>
        <taxon>Luciopercinae</taxon>
        <taxon>Sander</taxon>
    </lineage>
</organism>
<reference evidence="2" key="2">
    <citation type="submission" date="2025-09" db="UniProtKB">
        <authorList>
            <consortium name="Ensembl"/>
        </authorList>
    </citation>
    <scope>IDENTIFICATION</scope>
</reference>
<name>A0A8D0CYU5_SANLU</name>
<dbReference type="PANTHER" id="PTHR46731">
    <property type="entry name" value="F-BOX ONLY PROTEIN 15"/>
    <property type="match status" value="1"/>
</dbReference>
<protein>
    <recommendedName>
        <fullName evidence="4">F-box protein 15</fullName>
    </recommendedName>
</protein>
<evidence type="ECO:0000313" key="2">
    <source>
        <dbReference type="Ensembl" id="ENSSLUP00000021201.1"/>
    </source>
</evidence>
<evidence type="ECO:0008006" key="4">
    <source>
        <dbReference type="Google" id="ProtNLM"/>
    </source>
</evidence>
<dbReference type="AlphaFoldDB" id="A0A8D0CYU5"/>
<evidence type="ECO:0000313" key="3">
    <source>
        <dbReference type="Proteomes" id="UP000694568"/>
    </source>
</evidence>
<feature type="region of interest" description="Disordered" evidence="1">
    <location>
        <begin position="1"/>
        <end position="21"/>
    </location>
</feature>